<dbReference type="OrthoDB" id="5087340at2759"/>
<evidence type="ECO:0000313" key="1">
    <source>
        <dbReference type="EMBL" id="PNP73818.1"/>
    </source>
</evidence>
<sequence length="113" mass="13476">MPRLKGSKNKREIDAEIRTTESSIETVTKLKEDENSEATDQYWLKLGAECMVTSDPVEYDNTRKAVAQQQYYEYEDNEQRALNGKDRFERHLEQLKKRLEDLRKFRDDWTGPE</sequence>
<organism evidence="1 2">
    <name type="scientific">Gibberella nygamai</name>
    <name type="common">Bean root rot disease fungus</name>
    <name type="synonym">Fusarium nygamai</name>
    <dbReference type="NCBI Taxonomy" id="42673"/>
    <lineage>
        <taxon>Eukaryota</taxon>
        <taxon>Fungi</taxon>
        <taxon>Dikarya</taxon>
        <taxon>Ascomycota</taxon>
        <taxon>Pezizomycotina</taxon>
        <taxon>Sordariomycetes</taxon>
        <taxon>Hypocreomycetidae</taxon>
        <taxon>Hypocreales</taxon>
        <taxon>Nectriaceae</taxon>
        <taxon>Fusarium</taxon>
        <taxon>Fusarium fujikuroi species complex</taxon>
    </lineage>
</organism>
<comment type="caution">
    <text evidence="1">The sequence shown here is derived from an EMBL/GenBank/DDBJ whole genome shotgun (WGS) entry which is preliminary data.</text>
</comment>
<name>A0A2K0VUX0_GIBNY</name>
<keyword evidence="2" id="KW-1185">Reference proteome</keyword>
<protein>
    <submittedName>
        <fullName evidence="1">Uncharacterized protein</fullName>
    </submittedName>
</protein>
<dbReference type="Proteomes" id="UP000236664">
    <property type="component" value="Unassembled WGS sequence"/>
</dbReference>
<proteinExistence type="predicted"/>
<accession>A0A2K0VUX0</accession>
<reference evidence="1 2" key="1">
    <citation type="submission" date="2017-06" db="EMBL/GenBank/DDBJ databases">
        <title>Genome of Fusarium nygamai isolate CS10214.</title>
        <authorList>
            <person name="Gardiner D.M."/>
            <person name="Obanor F."/>
            <person name="Kazan K."/>
        </authorList>
    </citation>
    <scope>NUCLEOTIDE SEQUENCE [LARGE SCALE GENOMIC DNA]</scope>
    <source>
        <strain evidence="1 2">CS10214</strain>
    </source>
</reference>
<dbReference type="EMBL" id="MTQA01000241">
    <property type="protein sequence ID" value="PNP73818.1"/>
    <property type="molecule type" value="Genomic_DNA"/>
</dbReference>
<evidence type="ECO:0000313" key="2">
    <source>
        <dbReference type="Proteomes" id="UP000236664"/>
    </source>
</evidence>
<dbReference type="AlphaFoldDB" id="A0A2K0VUX0"/>
<gene>
    <name evidence="1" type="ORF">FNYG_12777</name>
</gene>